<reference evidence="5 6" key="1">
    <citation type="journal article" date="2008" name="Proc. Natl. Acad. Sci. U.S.A.">
        <title>The genome of Clostridium kluyveri, a strict anaerobe with unique metabolic features.</title>
        <authorList>
            <person name="Seedorf H."/>
            <person name="Fricke W.F."/>
            <person name="Veith B."/>
            <person name="Brueggemann H."/>
            <person name="Liesegang H."/>
            <person name="Strittmatter A."/>
            <person name="Miethke M."/>
            <person name="Buckel W."/>
            <person name="Hinderberger J."/>
            <person name="Li F."/>
            <person name="Hagemeier C."/>
            <person name="Thauer R.K."/>
            <person name="Gottschalk G."/>
        </authorList>
    </citation>
    <scope>NUCLEOTIDE SEQUENCE [LARGE SCALE GENOMIC DNA]</scope>
    <source>
        <strain evidence="6">ATCC 8527 / DSM 555 / NCIMB 10680</strain>
    </source>
</reference>
<accession>A5N2Y8</accession>
<evidence type="ECO:0000259" key="4">
    <source>
        <dbReference type="Pfam" id="PF24894"/>
    </source>
</evidence>
<dbReference type="InterPro" id="IPR056818">
    <property type="entry name" value="GlmU/GlgC-like_hexapep"/>
</dbReference>
<comment type="similarity">
    <text evidence="1">Belongs to the bacterial/plant glucose-1-phosphate adenylyltransferase family.</text>
</comment>
<dbReference type="GO" id="GO:0008878">
    <property type="term" value="F:glucose-1-phosphate adenylyltransferase activity"/>
    <property type="evidence" value="ECO:0007669"/>
    <property type="project" value="InterPro"/>
</dbReference>
<evidence type="ECO:0000259" key="3">
    <source>
        <dbReference type="Pfam" id="PF00483"/>
    </source>
</evidence>
<dbReference type="Pfam" id="PF24894">
    <property type="entry name" value="Hexapep_GlmU"/>
    <property type="match status" value="1"/>
</dbReference>
<dbReference type="EMBL" id="CP000673">
    <property type="protein sequence ID" value="EDK35484.1"/>
    <property type="molecule type" value="Genomic_DNA"/>
</dbReference>
<name>A5N2Y8_CLOK5</name>
<protein>
    <submittedName>
        <fullName evidence="5">GlgD</fullName>
    </submittedName>
</protein>
<dbReference type="Gene3D" id="2.160.10.10">
    <property type="entry name" value="Hexapeptide repeat proteins"/>
    <property type="match status" value="1"/>
</dbReference>
<keyword evidence="6" id="KW-1185">Reference proteome</keyword>
<evidence type="ECO:0000313" key="5">
    <source>
        <dbReference type="EMBL" id="EDK35484.1"/>
    </source>
</evidence>
<dbReference type="NCBIfam" id="TIGR02092">
    <property type="entry name" value="glgD"/>
    <property type="match status" value="1"/>
</dbReference>
<dbReference type="SUPFAM" id="SSF53448">
    <property type="entry name" value="Nucleotide-diphospho-sugar transferases"/>
    <property type="match status" value="1"/>
</dbReference>
<dbReference type="HOGENOM" id="CLU_029499_14_0_9"/>
<dbReference type="CDD" id="cd04651">
    <property type="entry name" value="LbH_G1P_AT_C"/>
    <property type="match status" value="1"/>
</dbReference>
<dbReference type="InterPro" id="IPR011004">
    <property type="entry name" value="Trimer_LpxA-like_sf"/>
</dbReference>
<dbReference type="Gene3D" id="3.90.550.10">
    <property type="entry name" value="Spore Coat Polysaccharide Biosynthesis Protein SpsA, Chain A"/>
    <property type="match status" value="1"/>
</dbReference>
<dbReference type="STRING" id="431943.CKL_3493"/>
<dbReference type="Pfam" id="PF00483">
    <property type="entry name" value="NTP_transferase"/>
    <property type="match status" value="1"/>
</dbReference>
<dbReference type="GO" id="GO:0005978">
    <property type="term" value="P:glycogen biosynthetic process"/>
    <property type="evidence" value="ECO:0007669"/>
    <property type="project" value="UniProtKB-KW"/>
</dbReference>
<gene>
    <name evidence="5" type="primary">glgD</name>
    <name evidence="5" type="ordered locus">CKL_3493</name>
</gene>
<keyword evidence="2" id="KW-0320">Glycogen biosynthesis</keyword>
<evidence type="ECO:0000256" key="2">
    <source>
        <dbReference type="ARBA" id="ARBA00023056"/>
    </source>
</evidence>
<dbReference type="KEGG" id="ckl:CKL_3493"/>
<dbReference type="eggNOG" id="COG0448">
    <property type="taxonomic scope" value="Bacteria"/>
</dbReference>
<dbReference type="RefSeq" id="WP_012103815.1">
    <property type="nucleotide sequence ID" value="NC_009706.1"/>
</dbReference>
<feature type="domain" description="Glucose-1-phosphate adenylyltransferase/Bifunctional protein GlmU-like C-terminal hexapeptide" evidence="4">
    <location>
        <begin position="284"/>
        <end position="353"/>
    </location>
</feature>
<dbReference type="CDD" id="cd02508">
    <property type="entry name" value="ADP_Glucose_PP"/>
    <property type="match status" value="1"/>
</dbReference>
<organism evidence="5 6">
    <name type="scientific">Clostridium kluyveri (strain ATCC 8527 / DSM 555 / NBRC 12016 / NCIMB 10680 / K1)</name>
    <dbReference type="NCBI Taxonomy" id="431943"/>
    <lineage>
        <taxon>Bacteria</taxon>
        <taxon>Bacillati</taxon>
        <taxon>Bacillota</taxon>
        <taxon>Clostridia</taxon>
        <taxon>Eubacteriales</taxon>
        <taxon>Clostridiaceae</taxon>
        <taxon>Clostridium</taxon>
    </lineage>
</organism>
<evidence type="ECO:0000256" key="1">
    <source>
        <dbReference type="ARBA" id="ARBA00010443"/>
    </source>
</evidence>
<dbReference type="InterPro" id="IPR005835">
    <property type="entry name" value="NTP_transferase_dom"/>
</dbReference>
<evidence type="ECO:0000313" key="6">
    <source>
        <dbReference type="Proteomes" id="UP000002411"/>
    </source>
</evidence>
<dbReference type="InterPro" id="IPR029044">
    <property type="entry name" value="Nucleotide-diphossugar_trans"/>
</dbReference>
<sequence>MNENFMGIINLDENDDNIKELSKNRTLAAIPIAGRYRIIDFILSNMTNSGIENIGIFTKMESRSLIDHLSNGRPWDLNRKIKGLRVFNYTEKNLNLDDVQNFSKNILYFKRSREEYVVMASSYMICNIDLKEAMEFHIKSKNDITIIYKKVEDADSRFIHCDTLNINHEGRVISVGRNIGINEKANISMEIYMLKKKMFMNIVNECISTGNYRKVKHNIYKCLKYLNVGVFEFKGYLSCVNSIKSYYRTSMELLDHKIMGELFSKYKPIYTKTNDDMPCRYFQSSNVINSIIGDGCSIYGTIENSIIFRRVTISKGSILKNCIVLQNCIVDNNVKLEYTILDKNVHIKTDKELKGDKDAPIVMQNYERIY</sequence>
<dbReference type="AlphaFoldDB" id="A5N2Y8"/>
<dbReference type="InterPro" id="IPR011831">
    <property type="entry name" value="ADP-Glc_PPase"/>
</dbReference>
<dbReference type="SUPFAM" id="SSF51161">
    <property type="entry name" value="Trimeric LpxA-like enzymes"/>
    <property type="match status" value="1"/>
</dbReference>
<dbReference type="PANTHER" id="PTHR43523">
    <property type="entry name" value="GLUCOSE-1-PHOSPHATE ADENYLYLTRANSFERASE-RELATED"/>
    <property type="match status" value="1"/>
</dbReference>
<dbReference type="InterPro" id="IPR011832">
    <property type="entry name" value="GlgDAde_trans"/>
</dbReference>
<dbReference type="PANTHER" id="PTHR43523:SF6">
    <property type="entry name" value="GLYCOGEN BIOSYNTHESIS PROTEIN GLGD"/>
    <property type="match status" value="1"/>
</dbReference>
<feature type="domain" description="Nucleotidyl transferase" evidence="3">
    <location>
        <begin position="21"/>
        <end position="204"/>
    </location>
</feature>
<proteinExistence type="inferred from homology"/>
<dbReference type="Proteomes" id="UP000002411">
    <property type="component" value="Chromosome"/>
</dbReference>